<protein>
    <recommendedName>
        <fullName evidence="1">Dit-like phage tail protein N-terminal domain-containing protein</fullName>
    </recommendedName>
</protein>
<comment type="caution">
    <text evidence="2">The sequence shown here is derived from an EMBL/GenBank/DDBJ whole genome shotgun (WGS) entry which is preliminary data.</text>
</comment>
<accession>A0A1Y4STK6</accession>
<proteinExistence type="predicted"/>
<dbReference type="OrthoDB" id="9800780at2"/>
<dbReference type="Proteomes" id="UP000195305">
    <property type="component" value="Unassembled WGS sequence"/>
</dbReference>
<dbReference type="Pfam" id="PF21821">
    <property type="entry name" value="Dit_like"/>
    <property type="match status" value="1"/>
</dbReference>
<dbReference type="RefSeq" id="WP_087359183.1">
    <property type="nucleotide sequence ID" value="NZ_NFLJ01000034.1"/>
</dbReference>
<sequence>MYKFYLDKILLPITPSKVETTIKNQNKTLVLINEGEINILKNAGLTEITFDALLPLINDYPFAVYQGDFQTAGYFLEKIEKLKTSKEPFQFIITRRFENKLLFSTNMKVSLEDYTITEDATEGDCIKVSINLKQYRDYGTKTVDIKLDPYKPKPIIKVTTERSKTTTTTTNKTSSSSAAKKAVTKGCTVILNGYLFRDSYGNGRGQYRSNFKGKINFINTKGSHPYHVTTMSGGWQGWVLASAVQVV</sequence>
<evidence type="ECO:0000259" key="1">
    <source>
        <dbReference type="Pfam" id="PF21821"/>
    </source>
</evidence>
<name>A0A1Y4STK6_9FIRM</name>
<dbReference type="AlphaFoldDB" id="A0A1Y4STK6"/>
<gene>
    <name evidence="2" type="ORF">B5E75_10980</name>
</gene>
<evidence type="ECO:0000313" key="2">
    <source>
        <dbReference type="EMBL" id="OUQ33255.1"/>
    </source>
</evidence>
<evidence type="ECO:0000313" key="3">
    <source>
        <dbReference type="Proteomes" id="UP000195305"/>
    </source>
</evidence>
<keyword evidence="3" id="KW-1185">Reference proteome</keyword>
<reference evidence="2 3" key="1">
    <citation type="journal article" date="2018" name="BMC Genomics">
        <title>Whole genome sequencing and function prediction of 133 gut anaerobes isolated from chicken caecum in pure cultures.</title>
        <authorList>
            <person name="Medvecky M."/>
            <person name="Cejkova D."/>
            <person name="Polansky O."/>
            <person name="Karasova D."/>
            <person name="Kubasova T."/>
            <person name="Cizek A."/>
            <person name="Rychlik I."/>
        </authorList>
    </citation>
    <scope>NUCLEOTIDE SEQUENCE [LARGE SCALE GENOMIC DNA]</scope>
    <source>
        <strain evidence="2 3">An13</strain>
    </source>
</reference>
<organism evidence="2 3">
    <name type="scientific">Massilimicrobiota timonensis</name>
    <dbReference type="NCBI Taxonomy" id="1776392"/>
    <lineage>
        <taxon>Bacteria</taxon>
        <taxon>Bacillati</taxon>
        <taxon>Bacillota</taxon>
        <taxon>Erysipelotrichia</taxon>
        <taxon>Erysipelotrichales</taxon>
        <taxon>Erysipelotrichaceae</taxon>
        <taxon>Massilimicrobiota</taxon>
    </lineage>
</organism>
<dbReference type="InterPro" id="IPR048494">
    <property type="entry name" value="Dit-like_N"/>
</dbReference>
<dbReference type="EMBL" id="NFLJ01000034">
    <property type="protein sequence ID" value="OUQ33255.1"/>
    <property type="molecule type" value="Genomic_DNA"/>
</dbReference>
<feature type="domain" description="Dit-like phage tail protein N-terminal" evidence="1">
    <location>
        <begin position="72"/>
        <end position="145"/>
    </location>
</feature>